<sequence length="383" mass="45131">MKPVTQSIIRQLIEILAIKAIYVIPFIEEAEKQLFLVIKKGADSINNKLISVTEIFQEHPQFVYRIYEETYAIEQLKEGNIFFLQGFLIKYLKYGALKTECKDWDFKEALQKTETLFKKEYTKALDFQQGANFYIEKENYPQAAFMFHQSIELSFRTVELITMGKEKICHGITYHQKYIQNFVPELGHLFSKENEQETQLLDLLDTAYRNVRYDRDYEISLKSIKLLQNKLDKMLKIVENEFEKRHAYCKNPLESTSTEKETLSDKITANPRIKYKVQEFFNRKLYKLEPGSEKLYYKAEFKINGIADVLYDIAGIMKVCIVALEYADSSYGRLIPQPHINVQTALEHILQLLPFEEVETLEEIINNYNIDYENQEKETAKEA</sequence>
<dbReference type="EMBL" id="JAVRHP010000160">
    <property type="protein sequence ID" value="MDT0651698.1"/>
    <property type="molecule type" value="Genomic_DNA"/>
</dbReference>
<evidence type="ECO:0000313" key="3">
    <source>
        <dbReference type="Proteomes" id="UP001248819"/>
    </source>
</evidence>
<dbReference type="SUPFAM" id="SSF81593">
    <property type="entry name" value="Nucleotidyltransferase substrate binding subunit/domain"/>
    <property type="match status" value="1"/>
</dbReference>
<dbReference type="InterPro" id="IPR007842">
    <property type="entry name" value="HEPN_dom"/>
</dbReference>
<dbReference type="Gene3D" id="1.20.120.330">
    <property type="entry name" value="Nucleotidyltransferases domain 2"/>
    <property type="match status" value="1"/>
</dbReference>
<proteinExistence type="predicted"/>
<evidence type="ECO:0000259" key="1">
    <source>
        <dbReference type="PROSITE" id="PS50910"/>
    </source>
</evidence>
<feature type="domain" description="HEPN" evidence="1">
    <location>
        <begin position="121"/>
        <end position="241"/>
    </location>
</feature>
<name>A0ABU3CZA0_9FLAO</name>
<gene>
    <name evidence="2" type="ORF">RM529_16230</name>
</gene>
<comment type="caution">
    <text evidence="2">The sequence shown here is derived from an EMBL/GenBank/DDBJ whole genome shotgun (WGS) entry which is preliminary data.</text>
</comment>
<dbReference type="Pfam" id="PF05168">
    <property type="entry name" value="HEPN"/>
    <property type="match status" value="1"/>
</dbReference>
<organism evidence="2 3">
    <name type="scientific">Autumnicola edwardsiae</name>
    <dbReference type="NCBI Taxonomy" id="3075594"/>
    <lineage>
        <taxon>Bacteria</taxon>
        <taxon>Pseudomonadati</taxon>
        <taxon>Bacteroidota</taxon>
        <taxon>Flavobacteriia</taxon>
        <taxon>Flavobacteriales</taxon>
        <taxon>Flavobacteriaceae</taxon>
        <taxon>Autumnicola</taxon>
    </lineage>
</organism>
<dbReference type="RefSeq" id="WP_311485791.1">
    <property type="nucleotide sequence ID" value="NZ_JAVRHP010000160.1"/>
</dbReference>
<dbReference type="PROSITE" id="PS50910">
    <property type="entry name" value="HEPN"/>
    <property type="match status" value="1"/>
</dbReference>
<evidence type="ECO:0000313" key="2">
    <source>
        <dbReference type="EMBL" id="MDT0651698.1"/>
    </source>
</evidence>
<accession>A0ABU3CZA0</accession>
<reference evidence="2 3" key="1">
    <citation type="submission" date="2023-09" db="EMBL/GenBank/DDBJ databases">
        <authorList>
            <person name="Rey-Velasco X."/>
        </authorList>
    </citation>
    <scope>NUCLEOTIDE SEQUENCE [LARGE SCALE GENOMIC DNA]</scope>
    <source>
        <strain evidence="2 3">F297</strain>
    </source>
</reference>
<keyword evidence="3" id="KW-1185">Reference proteome</keyword>
<dbReference type="Proteomes" id="UP001248819">
    <property type="component" value="Unassembled WGS sequence"/>
</dbReference>
<protein>
    <submittedName>
        <fullName evidence="2">HEPN domain-containing protein</fullName>
    </submittedName>
</protein>